<dbReference type="Pfam" id="PF13458">
    <property type="entry name" value="Peripla_BP_6"/>
    <property type="match status" value="1"/>
</dbReference>
<dbReference type="PANTHER" id="PTHR30483:SF6">
    <property type="entry name" value="PERIPLASMIC BINDING PROTEIN OF ABC TRANSPORTER FOR NATURAL AMINO ACIDS"/>
    <property type="match status" value="1"/>
</dbReference>
<dbReference type="CDD" id="cd06339">
    <property type="entry name" value="PBP1_YraM_LppC_lipoprotein-like"/>
    <property type="match status" value="1"/>
</dbReference>
<reference evidence="4 5" key="1">
    <citation type="submission" date="2018-06" db="EMBL/GenBank/DDBJ databases">
        <title>Lujinxingia sediminis gen. nov. sp. nov., a new facultative anaerobic member of the class Deltaproteobacteria, and proposal of Lujinxingaceae fam. nov.</title>
        <authorList>
            <person name="Guo L.-Y."/>
            <person name="Li C.-M."/>
            <person name="Wang S."/>
            <person name="Du Z.-J."/>
        </authorList>
    </citation>
    <scope>NUCLEOTIDE SEQUENCE [LARGE SCALE GENOMIC DNA]</scope>
    <source>
        <strain evidence="4 5">FA350</strain>
    </source>
</reference>
<feature type="domain" description="Leucine-binding protein" evidence="3">
    <location>
        <begin position="48"/>
        <end position="224"/>
    </location>
</feature>
<evidence type="ECO:0000259" key="3">
    <source>
        <dbReference type="Pfam" id="PF13458"/>
    </source>
</evidence>
<dbReference type="PANTHER" id="PTHR30483">
    <property type="entry name" value="LEUCINE-SPECIFIC-BINDING PROTEIN"/>
    <property type="match status" value="1"/>
</dbReference>
<keyword evidence="5" id="KW-1185">Reference proteome</keyword>
<dbReference type="SUPFAM" id="SSF53822">
    <property type="entry name" value="Periplasmic binding protein-like I"/>
    <property type="match status" value="1"/>
</dbReference>
<sequence length="442" mass="46681">MVKSHPQYFVSAGRTFSGALCLFTLVFFWASSLCAQQPPTSAKPAPFAVGVAVPLSGEYASLGKAVLASAQVAVQEGGGRVVVRDTLGTPAGAIAAINALASDPAVLAVLGPVGRRESLAAARAAHRAGLPLFSLAGDPTINPGSGWVFRLNQSPSEQASGLARAVRQEFGEAKRVAILFPESLYGREAALGFGAQFAALGGQVTALASYPEDTTNFRKPLDELVGKRLKVGKQARVDKRRADRDGYVSIRRKGVVDFDLLFIPDSHANISRVLAFLPGVGLQNGDGGEGEAVQLLGLSAWQGSSMRLSGALAAGAIYTDIFAVEADGGKAQEFELLFEEKTGRRPVNLDAVVFDATWMLAKILQEIHGDSSNQRLDSKDGKPDAQALRGRLLHFIPRAGLPGARDTFFGVTGELSFGPQGAPIRPTRLYQFDIGGSVAPWR</sequence>
<evidence type="ECO:0000256" key="1">
    <source>
        <dbReference type="ARBA" id="ARBA00010062"/>
    </source>
</evidence>
<dbReference type="EMBL" id="CP030032">
    <property type="protein sequence ID" value="AWV90119.1"/>
    <property type="molecule type" value="Genomic_DNA"/>
</dbReference>
<accession>A0A2Z4FMB6</accession>
<dbReference type="Gene3D" id="3.40.50.2300">
    <property type="match status" value="3"/>
</dbReference>
<dbReference type="OrthoDB" id="5410879at2"/>
<name>A0A2Z4FMB6_9DELT</name>
<keyword evidence="2" id="KW-0732">Signal</keyword>
<dbReference type="InterPro" id="IPR028082">
    <property type="entry name" value="Peripla_BP_I"/>
</dbReference>
<evidence type="ECO:0000256" key="2">
    <source>
        <dbReference type="ARBA" id="ARBA00022729"/>
    </source>
</evidence>
<dbReference type="AlphaFoldDB" id="A0A2Z4FMB6"/>
<evidence type="ECO:0000313" key="5">
    <source>
        <dbReference type="Proteomes" id="UP000249799"/>
    </source>
</evidence>
<dbReference type="InterPro" id="IPR028081">
    <property type="entry name" value="Leu-bd"/>
</dbReference>
<proteinExistence type="inferred from homology"/>
<protein>
    <recommendedName>
        <fullName evidence="3">Leucine-binding protein domain-containing protein</fullName>
    </recommendedName>
</protein>
<comment type="similarity">
    <text evidence="1">Belongs to the leucine-binding protein family.</text>
</comment>
<dbReference type="Proteomes" id="UP000249799">
    <property type="component" value="Chromosome"/>
</dbReference>
<dbReference type="RefSeq" id="WP_111335319.1">
    <property type="nucleotide sequence ID" value="NZ_CP030032.1"/>
</dbReference>
<gene>
    <name evidence="4" type="ORF">DN745_12565</name>
</gene>
<dbReference type="KEGG" id="bsed:DN745_12565"/>
<dbReference type="InterPro" id="IPR051010">
    <property type="entry name" value="BCAA_transport"/>
</dbReference>
<organism evidence="4 5">
    <name type="scientific">Bradymonas sediminis</name>
    <dbReference type="NCBI Taxonomy" id="1548548"/>
    <lineage>
        <taxon>Bacteria</taxon>
        <taxon>Deltaproteobacteria</taxon>
        <taxon>Bradymonadales</taxon>
        <taxon>Bradymonadaceae</taxon>
        <taxon>Bradymonas</taxon>
    </lineage>
</organism>
<evidence type="ECO:0000313" key="4">
    <source>
        <dbReference type="EMBL" id="AWV90119.1"/>
    </source>
</evidence>